<dbReference type="SUPFAM" id="SSF48726">
    <property type="entry name" value="Immunoglobulin"/>
    <property type="match status" value="3"/>
</dbReference>
<dbReference type="InterPro" id="IPR007110">
    <property type="entry name" value="Ig-like_dom"/>
</dbReference>
<evidence type="ECO:0000256" key="1">
    <source>
        <dbReference type="SAM" id="Phobius"/>
    </source>
</evidence>
<keyword evidence="5" id="KW-1185">Reference proteome</keyword>
<accession>A0A672GBN7</accession>
<dbReference type="PANTHER" id="PTHR13771">
    <property type="entry name" value="INTERCELLULAR ADHESION MOLECULE"/>
    <property type="match status" value="1"/>
</dbReference>
<dbReference type="SMART" id="SM00409">
    <property type="entry name" value="IG"/>
    <property type="match status" value="2"/>
</dbReference>
<dbReference type="PANTHER" id="PTHR13771:SF9">
    <property type="entry name" value="INTERCELLULAR ADHESION MOLECULE 5"/>
    <property type="match status" value="1"/>
</dbReference>
<feature type="chain" id="PRO_5025456833" description="Ig-like domain-containing protein" evidence="2">
    <location>
        <begin position="20"/>
        <end position="364"/>
    </location>
</feature>
<name>A0A672GBN7_SALFA</name>
<dbReference type="Pfam" id="PF03921">
    <property type="entry name" value="ICAM_N"/>
    <property type="match status" value="1"/>
</dbReference>
<dbReference type="Gene3D" id="2.60.40.10">
    <property type="entry name" value="Immunoglobulins"/>
    <property type="match status" value="3"/>
</dbReference>
<dbReference type="GO" id="GO:0007155">
    <property type="term" value="P:cell adhesion"/>
    <property type="evidence" value="ECO:0007669"/>
    <property type="project" value="InterPro"/>
</dbReference>
<evidence type="ECO:0000313" key="5">
    <source>
        <dbReference type="Proteomes" id="UP000472267"/>
    </source>
</evidence>
<dbReference type="InterPro" id="IPR047012">
    <property type="entry name" value="ICAM_VCAM"/>
</dbReference>
<protein>
    <recommendedName>
        <fullName evidence="3">Ig-like domain-containing protein</fullName>
    </recommendedName>
</protein>
<dbReference type="InterPro" id="IPR003598">
    <property type="entry name" value="Ig_sub2"/>
</dbReference>
<evidence type="ECO:0000259" key="3">
    <source>
        <dbReference type="PROSITE" id="PS50835"/>
    </source>
</evidence>
<evidence type="ECO:0000256" key="2">
    <source>
        <dbReference type="SAM" id="SignalP"/>
    </source>
</evidence>
<dbReference type="InterPro" id="IPR013768">
    <property type="entry name" value="ICAM_N"/>
</dbReference>
<keyword evidence="1" id="KW-1133">Transmembrane helix</keyword>
<evidence type="ECO:0000313" key="4">
    <source>
        <dbReference type="Ensembl" id="ENSSFAP00005015717.1"/>
    </source>
</evidence>
<proteinExistence type="predicted"/>
<sequence length="364" mass="39697">MLLLFLPALLALLRVHVLACNENCPDPPVFTPSTLVVKYTDSISIKCVATEDASLHNGLEVAVGDTERDTNSSATWTWWVPSMLEWDTSAVCFYEAKPGLQCCTILPLTVYQPPEQVSISIVNHTGPMFEHEEYTLQCTVREVAPVQNLTVTFYRGRTVLGKVRSKATSRTPVTEMFALSINTTKEDDGTKLWCQAELELGPAGPQDPVIMPSEEVLSTVYYGPYLEGTASPQPITLIKGSPLHLNCSAVGNPQPSYSWTLPSGHSASHNGNVLTVSAVGYEHAGKYVCNVTGNSKAATVEFSVDVQADITPYIIIGVVVGVLLLCAGAIFTFSRYYKHTRMGQYNLKDVFRLHAKHIAVPSDA</sequence>
<feature type="domain" description="Ig-like" evidence="3">
    <location>
        <begin position="224"/>
        <end position="305"/>
    </location>
</feature>
<dbReference type="Ensembl" id="ENSSFAT00005016359.1">
    <property type="protein sequence ID" value="ENSSFAP00005015717.1"/>
    <property type="gene ID" value="ENSSFAG00005008388.1"/>
</dbReference>
<dbReference type="SMART" id="SM00408">
    <property type="entry name" value="IGc2"/>
    <property type="match status" value="1"/>
</dbReference>
<reference evidence="4" key="3">
    <citation type="submission" date="2025-09" db="UniProtKB">
        <authorList>
            <consortium name="Ensembl"/>
        </authorList>
    </citation>
    <scope>IDENTIFICATION</scope>
</reference>
<dbReference type="InParanoid" id="A0A672GBN7"/>
<dbReference type="GO" id="GO:0005178">
    <property type="term" value="F:integrin binding"/>
    <property type="evidence" value="ECO:0007669"/>
    <property type="project" value="InterPro"/>
</dbReference>
<dbReference type="Proteomes" id="UP000472267">
    <property type="component" value="Chromosome 6"/>
</dbReference>
<feature type="signal peptide" evidence="2">
    <location>
        <begin position="1"/>
        <end position="19"/>
    </location>
</feature>
<dbReference type="Pfam" id="PF13927">
    <property type="entry name" value="Ig_3"/>
    <property type="match status" value="1"/>
</dbReference>
<dbReference type="CDD" id="cd00096">
    <property type="entry name" value="Ig"/>
    <property type="match status" value="1"/>
</dbReference>
<dbReference type="AlphaFoldDB" id="A0A672GBN7"/>
<gene>
    <name evidence="4" type="primary">icam3</name>
</gene>
<dbReference type="OrthoDB" id="5843397at2759"/>
<dbReference type="RefSeq" id="XP_029950227.1">
    <property type="nucleotide sequence ID" value="XM_030094367.1"/>
</dbReference>
<dbReference type="GeneID" id="115390485"/>
<dbReference type="InterPro" id="IPR036179">
    <property type="entry name" value="Ig-like_dom_sf"/>
</dbReference>
<keyword evidence="1" id="KW-0472">Membrane</keyword>
<dbReference type="OMA" id="RSSCTEY"/>
<dbReference type="InterPro" id="IPR003599">
    <property type="entry name" value="Ig_sub"/>
</dbReference>
<keyword evidence="2" id="KW-0732">Signal</keyword>
<reference evidence="4" key="1">
    <citation type="submission" date="2019-06" db="EMBL/GenBank/DDBJ databases">
        <authorList>
            <consortium name="Wellcome Sanger Institute Data Sharing"/>
        </authorList>
    </citation>
    <scope>NUCLEOTIDE SEQUENCE [LARGE SCALE GENOMIC DNA]</scope>
</reference>
<organism evidence="4 5">
    <name type="scientific">Salarias fasciatus</name>
    <name type="common">Jewelled blenny</name>
    <name type="synonym">Blennius fasciatus</name>
    <dbReference type="NCBI Taxonomy" id="181472"/>
    <lineage>
        <taxon>Eukaryota</taxon>
        <taxon>Metazoa</taxon>
        <taxon>Chordata</taxon>
        <taxon>Craniata</taxon>
        <taxon>Vertebrata</taxon>
        <taxon>Euteleostomi</taxon>
        <taxon>Actinopterygii</taxon>
        <taxon>Neopterygii</taxon>
        <taxon>Teleostei</taxon>
        <taxon>Neoteleostei</taxon>
        <taxon>Acanthomorphata</taxon>
        <taxon>Ovalentaria</taxon>
        <taxon>Blenniimorphae</taxon>
        <taxon>Blenniiformes</taxon>
        <taxon>Blennioidei</taxon>
        <taxon>Blenniidae</taxon>
        <taxon>Salariinae</taxon>
        <taxon>Salarias</taxon>
    </lineage>
</organism>
<dbReference type="InterPro" id="IPR013783">
    <property type="entry name" value="Ig-like_fold"/>
</dbReference>
<dbReference type="PROSITE" id="PS50835">
    <property type="entry name" value="IG_LIKE"/>
    <property type="match status" value="1"/>
</dbReference>
<keyword evidence="1" id="KW-0812">Transmembrane</keyword>
<reference evidence="4" key="2">
    <citation type="submission" date="2025-08" db="UniProtKB">
        <authorList>
            <consortium name="Ensembl"/>
        </authorList>
    </citation>
    <scope>IDENTIFICATION</scope>
</reference>
<feature type="transmembrane region" description="Helical" evidence="1">
    <location>
        <begin position="313"/>
        <end position="333"/>
    </location>
</feature>